<comment type="similarity">
    <text evidence="2">Belongs to the AB hydrolase superfamily. Epoxide hydrolase family.</text>
</comment>
<dbReference type="PRINTS" id="PR00412">
    <property type="entry name" value="EPOXHYDRLASE"/>
</dbReference>
<evidence type="ECO:0000256" key="3">
    <source>
        <dbReference type="SAM" id="SignalP"/>
    </source>
</evidence>
<feature type="domain" description="AB hydrolase-1" evidence="4">
    <location>
        <begin position="57"/>
        <end position="336"/>
    </location>
</feature>
<dbReference type="Proteomes" id="UP000813444">
    <property type="component" value="Unassembled WGS sequence"/>
</dbReference>
<keyword evidence="1 5" id="KW-0378">Hydrolase</keyword>
<feature type="signal peptide" evidence="3">
    <location>
        <begin position="1"/>
        <end position="22"/>
    </location>
</feature>
<dbReference type="OrthoDB" id="284184at2759"/>
<evidence type="ECO:0000313" key="5">
    <source>
        <dbReference type="EMBL" id="KAH7328056.1"/>
    </source>
</evidence>
<keyword evidence="3" id="KW-0732">Signal</keyword>
<evidence type="ECO:0000313" key="6">
    <source>
        <dbReference type="Proteomes" id="UP000813444"/>
    </source>
</evidence>
<gene>
    <name evidence="5" type="ORF">B0I35DRAFT_486129</name>
</gene>
<reference evidence="5" key="1">
    <citation type="journal article" date="2021" name="Nat. Commun.">
        <title>Genetic determinants of endophytism in the Arabidopsis root mycobiome.</title>
        <authorList>
            <person name="Mesny F."/>
            <person name="Miyauchi S."/>
            <person name="Thiergart T."/>
            <person name="Pickel B."/>
            <person name="Atanasova L."/>
            <person name="Karlsson M."/>
            <person name="Huettel B."/>
            <person name="Barry K.W."/>
            <person name="Haridas S."/>
            <person name="Chen C."/>
            <person name="Bauer D."/>
            <person name="Andreopoulos W."/>
            <person name="Pangilinan J."/>
            <person name="LaButti K."/>
            <person name="Riley R."/>
            <person name="Lipzen A."/>
            <person name="Clum A."/>
            <person name="Drula E."/>
            <person name="Henrissat B."/>
            <person name="Kohler A."/>
            <person name="Grigoriev I.V."/>
            <person name="Martin F.M."/>
            <person name="Hacquard S."/>
        </authorList>
    </citation>
    <scope>NUCLEOTIDE SEQUENCE</scope>
    <source>
        <strain evidence="5">MPI-CAGE-CH-0235</strain>
    </source>
</reference>
<dbReference type="EMBL" id="JAGPNK010000001">
    <property type="protein sequence ID" value="KAH7328056.1"/>
    <property type="molecule type" value="Genomic_DNA"/>
</dbReference>
<dbReference type="PANTHER" id="PTHR43329">
    <property type="entry name" value="EPOXIDE HYDROLASE"/>
    <property type="match status" value="1"/>
</dbReference>
<dbReference type="SUPFAM" id="SSF53474">
    <property type="entry name" value="alpha/beta-Hydrolases"/>
    <property type="match status" value="1"/>
</dbReference>
<evidence type="ECO:0000256" key="2">
    <source>
        <dbReference type="ARBA" id="ARBA00038334"/>
    </source>
</evidence>
<organism evidence="5 6">
    <name type="scientific">Stachybotrys elegans</name>
    <dbReference type="NCBI Taxonomy" id="80388"/>
    <lineage>
        <taxon>Eukaryota</taxon>
        <taxon>Fungi</taxon>
        <taxon>Dikarya</taxon>
        <taxon>Ascomycota</taxon>
        <taxon>Pezizomycotina</taxon>
        <taxon>Sordariomycetes</taxon>
        <taxon>Hypocreomycetidae</taxon>
        <taxon>Hypocreales</taxon>
        <taxon>Stachybotryaceae</taxon>
        <taxon>Stachybotrys</taxon>
    </lineage>
</organism>
<proteinExistence type="inferred from homology"/>
<accession>A0A8K0T0Y3</accession>
<comment type="caution">
    <text evidence="5">The sequence shown here is derived from an EMBL/GenBank/DDBJ whole genome shotgun (WGS) entry which is preliminary data.</text>
</comment>
<dbReference type="Pfam" id="PF00561">
    <property type="entry name" value="Abhydrolase_1"/>
    <property type="match status" value="1"/>
</dbReference>
<dbReference type="GO" id="GO:0016787">
    <property type="term" value="F:hydrolase activity"/>
    <property type="evidence" value="ECO:0007669"/>
    <property type="project" value="UniProtKB-KW"/>
</dbReference>
<protein>
    <submittedName>
        <fullName evidence="5">Alpha/Beta hydrolase protein</fullName>
    </submittedName>
</protein>
<name>A0A8K0T0Y3_9HYPO</name>
<evidence type="ECO:0000256" key="1">
    <source>
        <dbReference type="ARBA" id="ARBA00022801"/>
    </source>
</evidence>
<evidence type="ECO:0000259" key="4">
    <source>
        <dbReference type="Pfam" id="PF00561"/>
    </source>
</evidence>
<dbReference type="InterPro" id="IPR000639">
    <property type="entry name" value="Epox_hydrolase-like"/>
</dbReference>
<dbReference type="Gene3D" id="3.40.50.1820">
    <property type="entry name" value="alpha/beta hydrolase"/>
    <property type="match status" value="1"/>
</dbReference>
<dbReference type="InterPro" id="IPR029058">
    <property type="entry name" value="AB_hydrolase_fold"/>
</dbReference>
<keyword evidence="6" id="KW-1185">Reference proteome</keyword>
<sequence>MHLTRFIQASASVLLLCSAVGAAPTNSSCTNTLQYFTTRDGARYAYHYHPPQGSNQTFLLLHGYPSWHRDWDTQVAALTAEGFGTLAPDLLGYGSSDKPTDHQAYNGKRIAGHLNELIDHAGLETVIGVAHDFGAMVLSRVAVYHPDRFDKFVFLSVGYRAPGGFFDVDALNAAGLAQIGYMPFGYWYFLWRYDAAAVLRDHLDSFWNLAWPVNTSLWSTQISPLGAARAWLTADTITPDPPYMEPGYKEEWKAWISQPNAMESTLQFHKGHLFGVDDGDDSLLSEEDWMIHVPVLTIGGLNDTTSRPEFMRATERWTAAGYRHVDLEGGHWLTHERSSEVSALLLEFAKE</sequence>
<feature type="chain" id="PRO_5035442405" evidence="3">
    <location>
        <begin position="23"/>
        <end position="351"/>
    </location>
</feature>
<dbReference type="InterPro" id="IPR000073">
    <property type="entry name" value="AB_hydrolase_1"/>
</dbReference>
<dbReference type="AlphaFoldDB" id="A0A8K0T0Y3"/>